<reference evidence="2 3" key="1">
    <citation type="submission" date="2020-08" db="EMBL/GenBank/DDBJ databases">
        <title>Genomic Encyclopedia of Type Strains, Phase IV (KMG-IV): sequencing the most valuable type-strain genomes for metagenomic binning, comparative biology and taxonomic classification.</title>
        <authorList>
            <person name="Goeker M."/>
        </authorList>
    </citation>
    <scope>NUCLEOTIDE SEQUENCE [LARGE SCALE GENOMIC DNA]</scope>
    <source>
        <strain evidence="2 3">DSM 7051</strain>
    </source>
</reference>
<proteinExistence type="predicted"/>
<dbReference type="InterPro" id="IPR001387">
    <property type="entry name" value="Cro/C1-type_HTH"/>
</dbReference>
<name>A0A7X0F8D3_9HYPH</name>
<dbReference type="Pfam" id="PF01381">
    <property type="entry name" value="HTH_3"/>
    <property type="match status" value="1"/>
</dbReference>
<organism evidence="2 3">
    <name type="scientific">Aminobacter aganoensis</name>
    <dbReference type="NCBI Taxonomy" id="83264"/>
    <lineage>
        <taxon>Bacteria</taxon>
        <taxon>Pseudomonadati</taxon>
        <taxon>Pseudomonadota</taxon>
        <taxon>Alphaproteobacteria</taxon>
        <taxon>Hyphomicrobiales</taxon>
        <taxon>Phyllobacteriaceae</taxon>
        <taxon>Aminobacter</taxon>
    </lineage>
</organism>
<feature type="domain" description="HTH cro/C1-type" evidence="1">
    <location>
        <begin position="24"/>
        <end position="61"/>
    </location>
</feature>
<protein>
    <submittedName>
        <fullName evidence="2">Putative transcriptional regulator</fullName>
    </submittedName>
</protein>
<comment type="caution">
    <text evidence="2">The sequence shown here is derived from an EMBL/GenBank/DDBJ whole genome shotgun (WGS) entry which is preliminary data.</text>
</comment>
<dbReference type="GO" id="GO:0003677">
    <property type="term" value="F:DNA binding"/>
    <property type="evidence" value="ECO:0007669"/>
    <property type="project" value="InterPro"/>
</dbReference>
<dbReference type="CDD" id="cd00093">
    <property type="entry name" value="HTH_XRE"/>
    <property type="match status" value="1"/>
</dbReference>
<dbReference type="Gene3D" id="1.10.260.40">
    <property type="entry name" value="lambda repressor-like DNA-binding domains"/>
    <property type="match status" value="1"/>
</dbReference>
<dbReference type="RefSeq" id="WP_184699715.1">
    <property type="nucleotide sequence ID" value="NZ_BAABEG010000001.1"/>
</dbReference>
<gene>
    <name evidence="2" type="ORF">GGR00_002819</name>
</gene>
<accession>A0A7X0F8D3</accession>
<dbReference type="InterPro" id="IPR010982">
    <property type="entry name" value="Lambda_DNA-bd_dom_sf"/>
</dbReference>
<dbReference type="PROSITE" id="PS50943">
    <property type="entry name" value="HTH_CROC1"/>
    <property type="match status" value="1"/>
</dbReference>
<sequence>MVDDIDNPDWTEERTRPLDAAAKLKLVRGLLDMSQGDFAALLGIPVTTLQNWEQRRTEPDAVARTLIDLIHDDPQEMRARMMRRNAA</sequence>
<evidence type="ECO:0000313" key="2">
    <source>
        <dbReference type="EMBL" id="MBB6355023.1"/>
    </source>
</evidence>
<evidence type="ECO:0000313" key="3">
    <source>
        <dbReference type="Proteomes" id="UP000536262"/>
    </source>
</evidence>
<evidence type="ECO:0000259" key="1">
    <source>
        <dbReference type="PROSITE" id="PS50943"/>
    </source>
</evidence>
<dbReference type="AlphaFoldDB" id="A0A7X0F8D3"/>
<dbReference type="EMBL" id="JACHOU010000005">
    <property type="protein sequence ID" value="MBB6355023.1"/>
    <property type="molecule type" value="Genomic_DNA"/>
</dbReference>
<dbReference type="Proteomes" id="UP000536262">
    <property type="component" value="Unassembled WGS sequence"/>
</dbReference>
<keyword evidence="3" id="KW-1185">Reference proteome</keyword>
<dbReference type="SUPFAM" id="SSF47413">
    <property type="entry name" value="lambda repressor-like DNA-binding domains"/>
    <property type="match status" value="1"/>
</dbReference>